<dbReference type="GO" id="GO:0003729">
    <property type="term" value="F:mRNA binding"/>
    <property type="evidence" value="ECO:0007669"/>
    <property type="project" value="TreeGrafter"/>
</dbReference>
<keyword evidence="8" id="KW-0862">Zinc</keyword>
<dbReference type="eggNOG" id="KOG3070">
    <property type="taxonomic scope" value="Eukaryota"/>
</dbReference>
<dbReference type="PANTHER" id="PTHR46109:SF1">
    <property type="entry name" value="PROTEIN LIN-28 HOMOLOG"/>
    <property type="match status" value="1"/>
</dbReference>
<comment type="similarity">
    <text evidence="3">Belongs to the lin-28 family.</text>
</comment>
<name>H2Z0Q0_CIOSA</name>
<dbReference type="SUPFAM" id="SSF57756">
    <property type="entry name" value="Retrovirus zinc finger-like domains"/>
    <property type="match status" value="1"/>
</dbReference>
<dbReference type="InterPro" id="IPR051373">
    <property type="entry name" value="Lin-28_RNA-binding"/>
</dbReference>
<keyword evidence="6" id="KW-0677">Repeat</keyword>
<dbReference type="PANTHER" id="PTHR46109">
    <property type="entry name" value="PROTEIN LIN-28"/>
    <property type="match status" value="1"/>
</dbReference>
<accession>H2Z0Q0</accession>
<evidence type="ECO:0000256" key="12">
    <source>
        <dbReference type="PROSITE-ProRule" id="PRU00047"/>
    </source>
</evidence>
<dbReference type="InterPro" id="IPR012340">
    <property type="entry name" value="NA-bd_OB-fold"/>
</dbReference>
<dbReference type="CDD" id="cd04458">
    <property type="entry name" value="CSP_CDS"/>
    <property type="match status" value="1"/>
</dbReference>
<dbReference type="InterPro" id="IPR001878">
    <property type="entry name" value="Znf_CCHC"/>
</dbReference>
<keyword evidence="10" id="KW-0943">RNA-mediated gene silencing</keyword>
<dbReference type="Proteomes" id="UP000007875">
    <property type="component" value="Unassembled WGS sequence"/>
</dbReference>
<dbReference type="GO" id="GO:0008270">
    <property type="term" value="F:zinc ion binding"/>
    <property type="evidence" value="ECO:0007669"/>
    <property type="project" value="UniProtKB-KW"/>
</dbReference>
<dbReference type="InterPro" id="IPR011129">
    <property type="entry name" value="CSD"/>
</dbReference>
<keyword evidence="9" id="KW-0694">RNA-binding</keyword>
<evidence type="ECO:0000256" key="9">
    <source>
        <dbReference type="ARBA" id="ARBA00022884"/>
    </source>
</evidence>
<dbReference type="STRING" id="51511.ENSCSAVP00000011162"/>
<evidence type="ECO:0000256" key="10">
    <source>
        <dbReference type="ARBA" id="ARBA00023158"/>
    </source>
</evidence>
<feature type="region of interest" description="Disordered" evidence="13">
    <location>
        <begin position="1"/>
        <end position="23"/>
    </location>
</feature>
<evidence type="ECO:0000313" key="17">
    <source>
        <dbReference type="Proteomes" id="UP000007875"/>
    </source>
</evidence>
<evidence type="ECO:0000259" key="15">
    <source>
        <dbReference type="PROSITE" id="PS51857"/>
    </source>
</evidence>
<dbReference type="GO" id="GO:0005730">
    <property type="term" value="C:nucleolus"/>
    <property type="evidence" value="ECO:0007669"/>
    <property type="project" value="UniProtKB-SubCell"/>
</dbReference>
<evidence type="ECO:0000256" key="8">
    <source>
        <dbReference type="ARBA" id="ARBA00022833"/>
    </source>
</evidence>
<dbReference type="InParanoid" id="H2Z0Q0"/>
<dbReference type="GO" id="GO:0031054">
    <property type="term" value="P:pre-miRNA processing"/>
    <property type="evidence" value="ECO:0007669"/>
    <property type="project" value="TreeGrafter"/>
</dbReference>
<dbReference type="InterPro" id="IPR002059">
    <property type="entry name" value="CSP_DNA-bd"/>
</dbReference>
<dbReference type="Pfam" id="PF00313">
    <property type="entry name" value="CSD"/>
    <property type="match status" value="1"/>
</dbReference>
<dbReference type="Ensembl" id="ENSCSAVT00000011293.1">
    <property type="protein sequence ID" value="ENSCSAVP00000011162.1"/>
    <property type="gene ID" value="ENSCSAVG00000006524.1"/>
</dbReference>
<dbReference type="SMART" id="SM00357">
    <property type="entry name" value="CSP"/>
    <property type="match status" value="1"/>
</dbReference>
<keyword evidence="4" id="KW-0963">Cytoplasm</keyword>
<evidence type="ECO:0000256" key="4">
    <source>
        <dbReference type="ARBA" id="ARBA00022490"/>
    </source>
</evidence>
<dbReference type="GO" id="GO:0005737">
    <property type="term" value="C:cytoplasm"/>
    <property type="evidence" value="ECO:0007669"/>
    <property type="project" value="UniProtKB-SubCell"/>
</dbReference>
<reference evidence="16" key="2">
    <citation type="submission" date="2025-08" db="UniProtKB">
        <authorList>
            <consortium name="Ensembl"/>
        </authorList>
    </citation>
    <scope>IDENTIFICATION</scope>
</reference>
<dbReference type="Gene3D" id="4.10.60.10">
    <property type="entry name" value="Zinc finger, CCHC-type"/>
    <property type="match status" value="1"/>
</dbReference>
<protein>
    <submittedName>
        <fullName evidence="16">Uncharacterized protein</fullName>
    </submittedName>
</protein>
<dbReference type="Gene3D" id="2.40.50.140">
    <property type="entry name" value="Nucleic acid-binding proteins"/>
    <property type="match status" value="1"/>
</dbReference>
<feature type="domain" description="CSD" evidence="15">
    <location>
        <begin position="30"/>
        <end position="99"/>
    </location>
</feature>
<dbReference type="InterPro" id="IPR054081">
    <property type="entry name" value="Lin-28A-like_Znf-CCHC_2"/>
</dbReference>
<dbReference type="SMART" id="SM00343">
    <property type="entry name" value="ZnF_C2HC"/>
    <property type="match status" value="2"/>
</dbReference>
<dbReference type="HOGENOM" id="CLU_089169_4_0_1"/>
<dbReference type="OMA" id="KACYGCH"/>
<dbReference type="InterPro" id="IPR036875">
    <property type="entry name" value="Znf_CCHC_sf"/>
</dbReference>
<evidence type="ECO:0000256" key="6">
    <source>
        <dbReference type="ARBA" id="ARBA00022737"/>
    </source>
</evidence>
<evidence type="ECO:0000259" key="14">
    <source>
        <dbReference type="PROSITE" id="PS50158"/>
    </source>
</evidence>
<dbReference type="PROSITE" id="PS51857">
    <property type="entry name" value="CSD_2"/>
    <property type="match status" value="1"/>
</dbReference>
<evidence type="ECO:0000256" key="13">
    <source>
        <dbReference type="SAM" id="MobiDB-lite"/>
    </source>
</evidence>
<organism evidence="16 17">
    <name type="scientific">Ciona savignyi</name>
    <name type="common">Pacific transparent sea squirt</name>
    <dbReference type="NCBI Taxonomy" id="51511"/>
    <lineage>
        <taxon>Eukaryota</taxon>
        <taxon>Metazoa</taxon>
        <taxon>Chordata</taxon>
        <taxon>Tunicata</taxon>
        <taxon>Ascidiacea</taxon>
        <taxon>Phlebobranchia</taxon>
        <taxon>Cionidae</taxon>
        <taxon>Ciona</taxon>
    </lineage>
</organism>
<dbReference type="Pfam" id="PF21890">
    <property type="entry name" value="Lin-28A-like_zf-CCHC_2"/>
    <property type="match status" value="1"/>
</dbReference>
<keyword evidence="5" id="KW-0479">Metal-binding</keyword>
<dbReference type="Pfam" id="PF00098">
    <property type="entry name" value="zf-CCHC"/>
    <property type="match status" value="1"/>
</dbReference>
<comment type="subcellular location">
    <subcellularLocation>
        <location evidence="1">Cytoplasm</location>
    </subcellularLocation>
    <subcellularLocation>
        <location evidence="2">Nucleus</location>
        <location evidence="2">Nucleolus</location>
    </subcellularLocation>
</comment>
<dbReference type="SUPFAM" id="SSF50249">
    <property type="entry name" value="Nucleic acid-binding proteins"/>
    <property type="match status" value="1"/>
</dbReference>
<keyword evidence="7 12" id="KW-0863">Zinc-finger</keyword>
<evidence type="ECO:0000256" key="7">
    <source>
        <dbReference type="ARBA" id="ARBA00022771"/>
    </source>
</evidence>
<evidence type="ECO:0000256" key="1">
    <source>
        <dbReference type="ARBA" id="ARBA00004496"/>
    </source>
</evidence>
<reference evidence="16" key="3">
    <citation type="submission" date="2025-09" db="UniProtKB">
        <authorList>
            <consortium name="Ensembl"/>
        </authorList>
    </citation>
    <scope>IDENTIFICATION</scope>
</reference>
<keyword evidence="11" id="KW-0539">Nucleus</keyword>
<evidence type="ECO:0000313" key="16">
    <source>
        <dbReference type="Ensembl" id="ENSCSAVP00000011162.1"/>
    </source>
</evidence>
<evidence type="ECO:0000256" key="3">
    <source>
        <dbReference type="ARBA" id="ARBA00008840"/>
    </source>
</evidence>
<feature type="domain" description="CCHC-type" evidence="14">
    <location>
        <begin position="118"/>
        <end position="132"/>
    </location>
</feature>
<dbReference type="PRINTS" id="PR00050">
    <property type="entry name" value="COLDSHOCK"/>
</dbReference>
<evidence type="ECO:0000256" key="11">
    <source>
        <dbReference type="ARBA" id="ARBA00023242"/>
    </source>
</evidence>
<reference evidence="17" key="1">
    <citation type="submission" date="2003-08" db="EMBL/GenBank/DDBJ databases">
        <authorList>
            <person name="Birren B."/>
            <person name="Nusbaum C."/>
            <person name="Abebe A."/>
            <person name="Abouelleil A."/>
            <person name="Adekoya E."/>
            <person name="Ait-zahra M."/>
            <person name="Allen N."/>
            <person name="Allen T."/>
            <person name="An P."/>
            <person name="Anderson M."/>
            <person name="Anderson S."/>
            <person name="Arachchi H."/>
            <person name="Armbruster J."/>
            <person name="Bachantsang P."/>
            <person name="Baldwin J."/>
            <person name="Barry A."/>
            <person name="Bayul T."/>
            <person name="Blitshsteyn B."/>
            <person name="Bloom T."/>
            <person name="Blye J."/>
            <person name="Boguslavskiy L."/>
            <person name="Borowsky M."/>
            <person name="Boukhgalter B."/>
            <person name="Brunache A."/>
            <person name="Butler J."/>
            <person name="Calixte N."/>
            <person name="Calvo S."/>
            <person name="Camarata J."/>
            <person name="Campo K."/>
            <person name="Chang J."/>
            <person name="Cheshatsang Y."/>
            <person name="Citroen M."/>
            <person name="Collymore A."/>
            <person name="Considine T."/>
            <person name="Cook A."/>
            <person name="Cooke P."/>
            <person name="Corum B."/>
            <person name="Cuomo C."/>
            <person name="David R."/>
            <person name="Dawoe T."/>
            <person name="Degray S."/>
            <person name="Dodge S."/>
            <person name="Dooley K."/>
            <person name="Dorje P."/>
            <person name="Dorjee K."/>
            <person name="Dorris L."/>
            <person name="Duffey N."/>
            <person name="Dupes A."/>
            <person name="Elkins T."/>
            <person name="Engels R."/>
            <person name="Erickson J."/>
            <person name="Farina A."/>
            <person name="Faro S."/>
            <person name="Ferreira P."/>
            <person name="Fischer H."/>
            <person name="Fitzgerald M."/>
            <person name="Foley K."/>
            <person name="Gage D."/>
            <person name="Galagan J."/>
            <person name="Gearin G."/>
            <person name="Gnerre S."/>
            <person name="Gnirke A."/>
            <person name="Goyette A."/>
            <person name="Graham J."/>
            <person name="Grandbois E."/>
            <person name="Gyaltsen K."/>
            <person name="Hafez N."/>
            <person name="Hagopian D."/>
            <person name="Hagos B."/>
            <person name="Hall J."/>
            <person name="Hatcher B."/>
            <person name="Heller A."/>
            <person name="Higgins H."/>
            <person name="Honan T."/>
            <person name="Horn A."/>
            <person name="Houde N."/>
            <person name="Hughes L."/>
            <person name="Hulme W."/>
            <person name="Husby E."/>
            <person name="Iliev I."/>
            <person name="Jaffe D."/>
            <person name="Jones C."/>
            <person name="Kamal M."/>
            <person name="Kamat A."/>
            <person name="Kamvysselis M."/>
            <person name="Karlsson E."/>
            <person name="Kells C."/>
            <person name="Kieu A."/>
            <person name="Kisner P."/>
            <person name="Kodira C."/>
            <person name="Kulbokas E."/>
            <person name="Labutti K."/>
            <person name="Lama D."/>
            <person name="Landers T."/>
            <person name="Leger J."/>
            <person name="Levine S."/>
            <person name="Lewis D."/>
            <person name="Lewis T."/>
            <person name="Lindblad-toh K."/>
            <person name="Liu X."/>
            <person name="Lokyitsang T."/>
            <person name="Lokyitsang Y."/>
            <person name="Lucien O."/>
            <person name="Lui A."/>
            <person name="Ma L.J."/>
            <person name="Mabbitt R."/>
            <person name="Macdonald J."/>
            <person name="Maclean C."/>
            <person name="Major J."/>
            <person name="Manning J."/>
            <person name="Marabella R."/>
            <person name="Maru K."/>
            <person name="Matthews C."/>
            <person name="Mauceli E."/>
            <person name="Mccarthy M."/>
            <person name="Mcdonough S."/>
            <person name="Mcghee T."/>
            <person name="Meldrim J."/>
            <person name="Meneus L."/>
            <person name="Mesirov J."/>
            <person name="Mihalev A."/>
            <person name="Mihova T."/>
            <person name="Mikkelsen T."/>
            <person name="Mlenga V."/>
            <person name="Moru K."/>
            <person name="Mozes J."/>
            <person name="Mulrain L."/>
            <person name="Munson G."/>
            <person name="Naylor J."/>
            <person name="Newes C."/>
            <person name="Nguyen C."/>
            <person name="Nguyen N."/>
            <person name="Nguyen T."/>
            <person name="Nicol R."/>
            <person name="Nielsen C."/>
            <person name="Nizzari M."/>
            <person name="Norbu C."/>
            <person name="Norbu N."/>
            <person name="O'donnell P."/>
            <person name="Okoawo O."/>
            <person name="O'leary S."/>
            <person name="Omotosho B."/>
            <person name="O'neill K."/>
            <person name="Osman S."/>
            <person name="Parker S."/>
            <person name="Perrin D."/>
            <person name="Phunkhang P."/>
            <person name="Piqani B."/>
            <person name="Purcell S."/>
            <person name="Rachupka T."/>
            <person name="Ramasamy U."/>
            <person name="Rameau R."/>
            <person name="Ray V."/>
            <person name="Raymond C."/>
            <person name="Retta R."/>
            <person name="Richardson S."/>
            <person name="Rise C."/>
            <person name="Rodriguez J."/>
            <person name="Rogers J."/>
            <person name="Rogov P."/>
            <person name="Rutman M."/>
            <person name="Schupbach R."/>
            <person name="Seaman C."/>
            <person name="Settipalli S."/>
            <person name="Sharpe T."/>
            <person name="Sheridan J."/>
            <person name="Sherpa N."/>
            <person name="Shi J."/>
            <person name="Smirnov S."/>
            <person name="Smith C."/>
            <person name="Sougnez C."/>
            <person name="Spencer B."/>
            <person name="Stalker J."/>
            <person name="Stange-thomann N."/>
            <person name="Stavropoulos S."/>
            <person name="Stetson K."/>
            <person name="Stone C."/>
            <person name="Stone S."/>
            <person name="Stubbs M."/>
            <person name="Talamas J."/>
            <person name="Tchuinga P."/>
            <person name="Tenzing P."/>
            <person name="Tesfaye S."/>
            <person name="Theodore J."/>
            <person name="Thoulutsang Y."/>
            <person name="Topham K."/>
            <person name="Towey S."/>
            <person name="Tsamla T."/>
            <person name="Tsomo N."/>
            <person name="Vallee D."/>
            <person name="Vassiliev H."/>
            <person name="Venkataraman V."/>
            <person name="Vinson J."/>
            <person name="Vo A."/>
            <person name="Wade C."/>
            <person name="Wang S."/>
            <person name="Wangchuk T."/>
            <person name="Wangdi T."/>
            <person name="Whittaker C."/>
            <person name="Wilkinson J."/>
            <person name="Wu Y."/>
            <person name="Wyman D."/>
            <person name="Yadav S."/>
            <person name="Yang S."/>
            <person name="Yang X."/>
            <person name="Yeager S."/>
            <person name="Yee E."/>
            <person name="Young G."/>
            <person name="Zainoun J."/>
            <person name="Zembeck L."/>
            <person name="Zimmer A."/>
            <person name="Zody M."/>
            <person name="Lander E."/>
        </authorList>
    </citation>
    <scope>NUCLEOTIDE SEQUENCE [LARGE SCALE GENOMIC DNA]</scope>
</reference>
<evidence type="ECO:0000256" key="5">
    <source>
        <dbReference type="ARBA" id="ARBA00022723"/>
    </source>
</evidence>
<evidence type="ECO:0000256" key="2">
    <source>
        <dbReference type="ARBA" id="ARBA00004604"/>
    </source>
</evidence>
<dbReference type="PROSITE" id="PS50158">
    <property type="entry name" value="ZF_CCHC"/>
    <property type="match status" value="1"/>
</dbReference>
<dbReference type="AlphaFoldDB" id="H2Z0Q0"/>
<dbReference type="GeneTree" id="ENSGT00940000171032"/>
<proteinExistence type="inferred from homology"/>
<keyword evidence="17" id="KW-1185">Reference proteome</keyword>
<sequence length="175" mass="19572">MATGYTDPKSQQETSEGSRVESEEIEDLIEAFGQCKWFNSKKGYGFVTPETKPGQESKDIFVHQSNIKMEGFRSLREGESVRLWYRSSQKGLEAVKVEGCGGDSKSSGKIKRRRQPDRCYNCGVHGHHAKQCDCPTLPKRCHHCNSVKHLVADCPIKQDLSCSDESKSSHNTSSS</sequence>